<dbReference type="Pfam" id="PF26640">
    <property type="entry name" value="DUF8212"/>
    <property type="match status" value="1"/>
</dbReference>
<evidence type="ECO:0000313" key="3">
    <source>
        <dbReference type="Proteomes" id="UP000447873"/>
    </source>
</evidence>
<dbReference type="AlphaFoldDB" id="A0A8H3UFJ4"/>
<reference evidence="2 3" key="1">
    <citation type="submission" date="2018-12" db="EMBL/GenBank/DDBJ databases">
        <title>Venturia inaequalis Genome Resource.</title>
        <authorList>
            <person name="Lichtner F.J."/>
        </authorList>
    </citation>
    <scope>NUCLEOTIDE SEQUENCE [LARGE SCALE GENOMIC DNA]</scope>
    <source>
        <strain evidence="2 3">120213</strain>
    </source>
</reference>
<sequence>MYYHSGRGHCLLFAGDTQRDMPLLCAEREKSFIRLQEEIMKESDDHSLFAWWHPAHDETHDGDFSRWKHTDMLAQSPSMFASSGDIVTFQNPHSKHHIMTNRGLLIDLCIREEILSYAVFATAILNCHRSGDLNHFFALDFIKRGYQQGESAQWSRLHNPRGGPLLVSRTERTAFKNTPIYVKLTKTLAPSSGLISPSARSGGLLFSQIDDFTAVKVETAQIWDQNTQSVQVYRQPRTHPTTIFFQHKTGYGINSPIGPGQIVVVTFELGFDQNLRPLNVPTIYSTKWQARLILACHRITAFWSSLVWPLLTLPYGLSGSSHEAPQSRIFRSADPLRRICFRT</sequence>
<dbReference type="InterPro" id="IPR058525">
    <property type="entry name" value="DUF8212"/>
</dbReference>
<dbReference type="EMBL" id="WNWS01000380">
    <property type="protein sequence ID" value="KAE9969080.1"/>
    <property type="molecule type" value="Genomic_DNA"/>
</dbReference>
<accession>A0A8H3UFJ4</accession>
<gene>
    <name evidence="2" type="ORF">EG328_007100</name>
</gene>
<comment type="caution">
    <text evidence="2">The sequence shown here is derived from an EMBL/GenBank/DDBJ whole genome shotgun (WGS) entry which is preliminary data.</text>
</comment>
<feature type="domain" description="DUF8212" evidence="1">
    <location>
        <begin position="31"/>
        <end position="96"/>
    </location>
</feature>
<organism evidence="2 3">
    <name type="scientific">Venturia inaequalis</name>
    <name type="common">Apple scab fungus</name>
    <dbReference type="NCBI Taxonomy" id="5025"/>
    <lineage>
        <taxon>Eukaryota</taxon>
        <taxon>Fungi</taxon>
        <taxon>Dikarya</taxon>
        <taxon>Ascomycota</taxon>
        <taxon>Pezizomycotina</taxon>
        <taxon>Dothideomycetes</taxon>
        <taxon>Pleosporomycetidae</taxon>
        <taxon>Venturiales</taxon>
        <taxon>Venturiaceae</taxon>
        <taxon>Venturia</taxon>
    </lineage>
</organism>
<protein>
    <recommendedName>
        <fullName evidence="1">DUF8212 domain-containing protein</fullName>
    </recommendedName>
</protein>
<name>A0A8H3UFJ4_VENIN</name>
<dbReference type="PANTHER" id="PTHR10622">
    <property type="entry name" value="HET DOMAIN-CONTAINING PROTEIN"/>
    <property type="match status" value="1"/>
</dbReference>
<dbReference type="Proteomes" id="UP000447873">
    <property type="component" value="Unassembled WGS sequence"/>
</dbReference>
<evidence type="ECO:0000259" key="1">
    <source>
        <dbReference type="Pfam" id="PF26640"/>
    </source>
</evidence>
<dbReference type="PANTHER" id="PTHR10622:SF10">
    <property type="entry name" value="HET DOMAIN-CONTAINING PROTEIN"/>
    <property type="match status" value="1"/>
</dbReference>
<evidence type="ECO:0000313" key="2">
    <source>
        <dbReference type="EMBL" id="KAE9969080.1"/>
    </source>
</evidence>
<proteinExistence type="predicted"/>